<evidence type="ECO:0000256" key="1">
    <source>
        <dbReference type="SAM" id="Phobius"/>
    </source>
</evidence>
<gene>
    <name evidence="2" type="ORF">AVL61_17005</name>
</gene>
<sequence>MPPFVDVSARHRAVRRTVLALVGVFLFCAVAGTVFLWSQMSVTTPFDPWWRSLKSVERQLDRLEGVDRAVLTVDTPYWVNRSLHGAWPPRSGTLELDLDEDTDQAWLLELLPEAHRIITEHDWPVEQGHRVGPEEGPEAVTFPVEPATWKVLVTSGSDRLEAGKGPVSVLPLARQWTDAARAATDRLVTGDAPGPGPAITLIGYREVDFTSEASVQGFLDARQVMPDDVQLIGQEGNTTVLAEKPTGMGQVTAADIVAGARLGDAQGIRTLDIGYGGEDGRLSFCAETRDDFGALPDGPLPESTLTTAAELHDRLARQEIKHTIIVAVPGHAYTWPAEIEEVSE</sequence>
<dbReference type="EMBL" id="LQBK01000020">
    <property type="protein sequence ID" value="KUG57055.1"/>
    <property type="molecule type" value="Genomic_DNA"/>
</dbReference>
<reference evidence="3" key="1">
    <citation type="submission" date="2015-12" db="EMBL/GenBank/DDBJ databases">
        <authorList>
            <person name="Nair G.R."/>
            <person name="Kaur G."/>
            <person name="Mayilraj S."/>
        </authorList>
    </citation>
    <scope>NUCLEOTIDE SEQUENCE [LARGE SCALE GENOMIC DNA]</scope>
    <source>
        <strain evidence="3">CD08_4</strain>
    </source>
</reference>
<proteinExistence type="predicted"/>
<evidence type="ECO:0000313" key="3">
    <source>
        <dbReference type="Proteomes" id="UP000053512"/>
    </source>
</evidence>
<protein>
    <submittedName>
        <fullName evidence="2">Uncharacterized protein</fullName>
    </submittedName>
</protein>
<keyword evidence="1" id="KW-0812">Transmembrane</keyword>
<keyword evidence="1" id="KW-0472">Membrane</keyword>
<comment type="caution">
    <text evidence="2">The sequence shown here is derived from an EMBL/GenBank/DDBJ whole genome shotgun (WGS) entry which is preliminary data.</text>
</comment>
<accession>A0A0W8IAW0</accession>
<dbReference type="Proteomes" id="UP000053512">
    <property type="component" value="Unassembled WGS sequence"/>
</dbReference>
<name>A0A0W8IAW0_KOCRO</name>
<keyword evidence="1" id="KW-1133">Transmembrane helix</keyword>
<dbReference type="AlphaFoldDB" id="A0A0W8IAW0"/>
<organism evidence="2 3">
    <name type="scientific">Kocuria rosea subsp. polaris</name>
    <dbReference type="NCBI Taxonomy" id="136273"/>
    <lineage>
        <taxon>Bacteria</taxon>
        <taxon>Bacillati</taxon>
        <taxon>Actinomycetota</taxon>
        <taxon>Actinomycetes</taxon>
        <taxon>Micrococcales</taxon>
        <taxon>Micrococcaceae</taxon>
        <taxon>Kocuria</taxon>
    </lineage>
</organism>
<feature type="transmembrane region" description="Helical" evidence="1">
    <location>
        <begin position="18"/>
        <end position="37"/>
    </location>
</feature>
<evidence type="ECO:0000313" key="2">
    <source>
        <dbReference type="EMBL" id="KUG57055.1"/>
    </source>
</evidence>